<dbReference type="Proteomes" id="UP000011205">
    <property type="component" value="Unassembled WGS sequence"/>
</dbReference>
<reference evidence="1 2" key="1">
    <citation type="journal article" date="2013" name="Genome Announc.">
        <title>Draft Genome Sequence of Streptomyces viridochromogenes Strain Tu57, Producer of Avilamycin.</title>
        <authorList>
            <person name="Gruning B.A."/>
            <person name="Erxleben A."/>
            <person name="Hahnlein A."/>
            <person name="Gunther S."/>
        </authorList>
    </citation>
    <scope>NUCLEOTIDE SEQUENCE [LARGE SCALE GENOMIC DNA]</scope>
    <source>
        <strain evidence="1 2">Tue57</strain>
    </source>
</reference>
<dbReference type="AlphaFoldDB" id="L8P1B2"/>
<protein>
    <submittedName>
        <fullName evidence="1">Uncharacterized protein</fullName>
    </submittedName>
</protein>
<evidence type="ECO:0000313" key="1">
    <source>
        <dbReference type="EMBL" id="ELS50275.1"/>
    </source>
</evidence>
<dbReference type="RefSeq" id="WP_004004220.1">
    <property type="nucleotide sequence ID" value="NZ_AMLP01000286.1"/>
</dbReference>
<name>L8P1B2_STRVR</name>
<gene>
    <name evidence="1" type="ORF">STVIR_8755</name>
</gene>
<evidence type="ECO:0000313" key="2">
    <source>
        <dbReference type="Proteomes" id="UP000011205"/>
    </source>
</evidence>
<accession>L8P1B2</accession>
<dbReference type="PATRIC" id="fig|1160705.3.peg.8650"/>
<proteinExistence type="predicted"/>
<comment type="caution">
    <text evidence="1">The sequence shown here is derived from an EMBL/GenBank/DDBJ whole genome shotgun (WGS) entry which is preliminary data.</text>
</comment>
<sequence>MWDTGGLLTDAQAEELLLDASTFPSNALERVMHVSRDFEEAADAFVQTARNYLNDTAPEI</sequence>
<organism evidence="1 2">
    <name type="scientific">Streptomyces viridochromogenes Tue57</name>
    <dbReference type="NCBI Taxonomy" id="1160705"/>
    <lineage>
        <taxon>Bacteria</taxon>
        <taxon>Bacillati</taxon>
        <taxon>Actinomycetota</taxon>
        <taxon>Actinomycetes</taxon>
        <taxon>Kitasatosporales</taxon>
        <taxon>Streptomycetaceae</taxon>
        <taxon>Streptomyces</taxon>
    </lineage>
</organism>
<dbReference type="EMBL" id="AMLP01000286">
    <property type="protein sequence ID" value="ELS50275.1"/>
    <property type="molecule type" value="Genomic_DNA"/>
</dbReference>